<keyword evidence="2" id="KW-0732">Signal</keyword>
<reference evidence="3 4" key="1">
    <citation type="submission" date="2021-06" db="EMBL/GenBank/DDBJ databases">
        <authorList>
            <person name="Palmer J.M."/>
        </authorList>
    </citation>
    <scope>NUCLEOTIDE SEQUENCE [LARGE SCALE GENOMIC DNA]</scope>
    <source>
        <strain evidence="3 4">AS_MEX2019</strain>
        <tissue evidence="3">Muscle</tissue>
    </source>
</reference>
<sequence>MSGCMFRVIILLEGQLSTPVCCCLSSSIVIFPSTLITFPFHSEEKQSHSMMLPPLCFTVDMVCSGCQFSATVIILHVGLKVKFWSHLTRAASCHVLAVSSALLVANYKQDFTS</sequence>
<evidence type="ECO:0000313" key="4">
    <source>
        <dbReference type="Proteomes" id="UP001469553"/>
    </source>
</evidence>
<gene>
    <name evidence="3" type="ORF">AMECASPLE_028536</name>
</gene>
<keyword evidence="4" id="KW-1185">Reference proteome</keyword>
<evidence type="ECO:0008006" key="5">
    <source>
        <dbReference type="Google" id="ProtNLM"/>
    </source>
</evidence>
<evidence type="ECO:0000313" key="3">
    <source>
        <dbReference type="EMBL" id="MEQ2285111.1"/>
    </source>
</evidence>
<feature type="transmembrane region" description="Helical" evidence="1">
    <location>
        <begin position="52"/>
        <end position="75"/>
    </location>
</feature>
<organism evidence="3 4">
    <name type="scientific">Ameca splendens</name>
    <dbReference type="NCBI Taxonomy" id="208324"/>
    <lineage>
        <taxon>Eukaryota</taxon>
        <taxon>Metazoa</taxon>
        <taxon>Chordata</taxon>
        <taxon>Craniata</taxon>
        <taxon>Vertebrata</taxon>
        <taxon>Euteleostomi</taxon>
        <taxon>Actinopterygii</taxon>
        <taxon>Neopterygii</taxon>
        <taxon>Teleostei</taxon>
        <taxon>Neoteleostei</taxon>
        <taxon>Acanthomorphata</taxon>
        <taxon>Ovalentaria</taxon>
        <taxon>Atherinomorphae</taxon>
        <taxon>Cyprinodontiformes</taxon>
        <taxon>Goodeidae</taxon>
        <taxon>Ameca</taxon>
    </lineage>
</organism>
<keyword evidence="1" id="KW-0472">Membrane</keyword>
<name>A0ABV0XUI5_9TELE</name>
<feature type="signal peptide" evidence="2">
    <location>
        <begin position="1"/>
        <end position="22"/>
    </location>
</feature>
<keyword evidence="1" id="KW-0812">Transmembrane</keyword>
<feature type="chain" id="PRO_5046042610" description="Secreted protein" evidence="2">
    <location>
        <begin position="23"/>
        <end position="113"/>
    </location>
</feature>
<accession>A0ABV0XUI5</accession>
<feature type="transmembrane region" description="Helical" evidence="1">
    <location>
        <begin position="20"/>
        <end position="40"/>
    </location>
</feature>
<evidence type="ECO:0000256" key="1">
    <source>
        <dbReference type="SAM" id="Phobius"/>
    </source>
</evidence>
<keyword evidence="1" id="KW-1133">Transmembrane helix</keyword>
<proteinExistence type="predicted"/>
<evidence type="ECO:0000256" key="2">
    <source>
        <dbReference type="SAM" id="SignalP"/>
    </source>
</evidence>
<comment type="caution">
    <text evidence="3">The sequence shown here is derived from an EMBL/GenBank/DDBJ whole genome shotgun (WGS) entry which is preliminary data.</text>
</comment>
<dbReference type="EMBL" id="JAHRIP010012556">
    <property type="protein sequence ID" value="MEQ2285111.1"/>
    <property type="molecule type" value="Genomic_DNA"/>
</dbReference>
<protein>
    <recommendedName>
        <fullName evidence="5">Secreted protein</fullName>
    </recommendedName>
</protein>
<dbReference type="Proteomes" id="UP001469553">
    <property type="component" value="Unassembled WGS sequence"/>
</dbReference>